<dbReference type="Proteomes" id="UP001530400">
    <property type="component" value="Unassembled WGS sequence"/>
</dbReference>
<evidence type="ECO:0000256" key="5">
    <source>
        <dbReference type="ARBA" id="ARBA00022803"/>
    </source>
</evidence>
<keyword evidence="8" id="KW-1185">Reference proteome</keyword>
<gene>
    <name evidence="7" type="ORF">ACHAWO_007661</name>
</gene>
<keyword evidence="4" id="KW-0677">Repeat</keyword>
<dbReference type="PANTHER" id="PTHR14781:SF0">
    <property type="entry name" value="INTRAFLAGELLAR TRANSPORT PROTEIN 56"/>
    <property type="match status" value="1"/>
</dbReference>
<evidence type="ECO:0000256" key="1">
    <source>
        <dbReference type="ARBA" id="ARBA00004138"/>
    </source>
</evidence>
<comment type="subcellular location">
    <subcellularLocation>
        <location evidence="1">Cell projection</location>
        <location evidence="1">Cilium</location>
    </subcellularLocation>
</comment>
<keyword evidence="5" id="KW-0802">TPR repeat</keyword>
<protein>
    <recommendedName>
        <fullName evidence="3">Intraflagellar transport protein 56</fullName>
    </recommendedName>
</protein>
<evidence type="ECO:0000256" key="3">
    <source>
        <dbReference type="ARBA" id="ARBA00019387"/>
    </source>
</evidence>
<dbReference type="GO" id="GO:0005929">
    <property type="term" value="C:cilium"/>
    <property type="evidence" value="ECO:0007669"/>
    <property type="project" value="UniProtKB-SubCell"/>
</dbReference>
<dbReference type="AlphaFoldDB" id="A0ABD3Q4B9"/>
<dbReference type="InterPro" id="IPR019734">
    <property type="entry name" value="TPR_rpt"/>
</dbReference>
<keyword evidence="6" id="KW-0966">Cell projection</keyword>
<comment type="similarity">
    <text evidence="2">Belongs to the IFT56 family.</text>
</comment>
<name>A0ABD3Q4B9_9STRA</name>
<sequence>MLSRSMKSKVFDFEDYVNRHDYVGALTILEQAQNDALSSLNRLLWIAYCSMRLGNYERAKSVYEEILLLGQKEDAPSDLGLYLAIANYYLGSYGKAEKSAMSVVNDSELKNRILVHIARATDDETKIATYRQQLSDSKEDELAAAAIELYRCRYKEASDVYEKMLTDSEEDLALNVFLAICYYKMDCFDLSLEALEFYSRAFPDSTLAANIKACNVFRLFEDGNAALEVIDELCENVLIAHNRVVFQDGQTALKVWPGLVGKIPEARLNLAIYFLRQGETEAAAELMDGVEASCPQSHALLGLLNAETSRSPESLEKAQSHFQSVGSNPSECDTILGRQCMASSLILQKKHEEALVYLESIKSYLETDDVFNWNYGIALAAVGRYDEALEALQLISEESIKKELAYTIWVAKCFIKVGALDKAWGCLDTDQEITYEVLQLIANECYRFGGQNFLYATRAFRELFEIDRFPDYLNGLIGASVGFFRHCIAQGSGFGEMTEVVCLLQSTASPKARAAAKTIEQWIVRYT</sequence>
<dbReference type="Pfam" id="PF13174">
    <property type="entry name" value="TPR_6"/>
    <property type="match status" value="1"/>
</dbReference>
<dbReference type="EMBL" id="JALLPJ020000340">
    <property type="protein sequence ID" value="KAL3794887.1"/>
    <property type="molecule type" value="Genomic_DNA"/>
</dbReference>
<dbReference type="SUPFAM" id="SSF48452">
    <property type="entry name" value="TPR-like"/>
    <property type="match status" value="2"/>
</dbReference>
<dbReference type="Pfam" id="PF07721">
    <property type="entry name" value="TPR_4"/>
    <property type="match status" value="2"/>
</dbReference>
<dbReference type="InterPro" id="IPR011717">
    <property type="entry name" value="TPR-4"/>
</dbReference>
<dbReference type="InterPro" id="IPR011990">
    <property type="entry name" value="TPR-like_helical_dom_sf"/>
</dbReference>
<dbReference type="InterPro" id="IPR030511">
    <property type="entry name" value="TTC26"/>
</dbReference>
<evidence type="ECO:0000256" key="6">
    <source>
        <dbReference type="ARBA" id="ARBA00023273"/>
    </source>
</evidence>
<comment type="caution">
    <text evidence="7">The sequence shown here is derived from an EMBL/GenBank/DDBJ whole genome shotgun (WGS) entry which is preliminary data.</text>
</comment>
<evidence type="ECO:0000313" key="7">
    <source>
        <dbReference type="EMBL" id="KAL3794887.1"/>
    </source>
</evidence>
<dbReference type="PANTHER" id="PTHR14781">
    <property type="entry name" value="INTRAFLAGELLAR TRANSPORT PROTEIN 56"/>
    <property type="match status" value="1"/>
</dbReference>
<proteinExistence type="inferred from homology"/>
<accession>A0ABD3Q4B9</accession>
<organism evidence="7 8">
    <name type="scientific">Cyclotella atomus</name>
    <dbReference type="NCBI Taxonomy" id="382360"/>
    <lineage>
        <taxon>Eukaryota</taxon>
        <taxon>Sar</taxon>
        <taxon>Stramenopiles</taxon>
        <taxon>Ochrophyta</taxon>
        <taxon>Bacillariophyta</taxon>
        <taxon>Coscinodiscophyceae</taxon>
        <taxon>Thalassiosirophycidae</taxon>
        <taxon>Stephanodiscales</taxon>
        <taxon>Stephanodiscaceae</taxon>
        <taxon>Cyclotella</taxon>
    </lineage>
</organism>
<evidence type="ECO:0000256" key="4">
    <source>
        <dbReference type="ARBA" id="ARBA00022737"/>
    </source>
</evidence>
<evidence type="ECO:0000313" key="8">
    <source>
        <dbReference type="Proteomes" id="UP001530400"/>
    </source>
</evidence>
<reference evidence="7 8" key="1">
    <citation type="submission" date="2024-10" db="EMBL/GenBank/DDBJ databases">
        <title>Updated reference genomes for cyclostephanoid diatoms.</title>
        <authorList>
            <person name="Roberts W.R."/>
            <person name="Alverson A.J."/>
        </authorList>
    </citation>
    <scope>NUCLEOTIDE SEQUENCE [LARGE SCALE GENOMIC DNA]</scope>
    <source>
        <strain evidence="7 8">AJA010-31</strain>
    </source>
</reference>
<dbReference type="Gene3D" id="1.25.40.10">
    <property type="entry name" value="Tetratricopeptide repeat domain"/>
    <property type="match status" value="3"/>
</dbReference>
<evidence type="ECO:0000256" key="2">
    <source>
        <dbReference type="ARBA" id="ARBA00007834"/>
    </source>
</evidence>